<gene>
    <name evidence="2" type="ORF">CHF27_000375</name>
</gene>
<dbReference type="AlphaFoldDB" id="A0A371IW32"/>
<organism evidence="2 3">
    <name type="scientific">Romboutsia maritimum</name>
    <dbReference type="NCBI Taxonomy" id="2020948"/>
    <lineage>
        <taxon>Bacteria</taxon>
        <taxon>Bacillati</taxon>
        <taxon>Bacillota</taxon>
        <taxon>Clostridia</taxon>
        <taxon>Peptostreptococcales</taxon>
        <taxon>Peptostreptococcaceae</taxon>
        <taxon>Romboutsia</taxon>
    </lineage>
</organism>
<sequence>MNIYAHRGFSGYYPENTMLSFKKCLDLNICGIEFDVHKTKDEKLVVIHDETIDRTFNGCGLVQDYTLKELKNFKSSIEGFEDNDDCKIPTLEEVLELFLPTNFILNIELKTDNIHYKNIEKDVIDLINKYNIKNRIILSSFNPNSLKICNEIDSTINTGLLFEIYNNQILDLAKNLNANYIHPPVNLVTEHLLNTFYKNNFEVNVYTANSTEDMIKLINFKVNGIFTNYPDKLNNIKKKF</sequence>
<reference evidence="2 3" key="1">
    <citation type="journal article" date="2017" name="Genome Announc.">
        <title>Draft Genome Sequence of Romboutsia maritimum sp. nov. Strain CCRI-22766(T), Isolated from Coastal Estuarine Mud.</title>
        <authorList>
            <person name="Maheux A.F."/>
            <person name="Boudreau D.K."/>
            <person name="Berube E."/>
            <person name="Boissinot M."/>
            <person name="Raymond F."/>
            <person name="Brodeur S."/>
            <person name="Corbeil J."/>
            <person name="Brightwell G."/>
            <person name="Broda D."/>
            <person name="Omar R.F."/>
            <person name="Bergeron M.G."/>
        </authorList>
    </citation>
    <scope>NUCLEOTIDE SEQUENCE [LARGE SCALE GENOMIC DNA]</scope>
    <source>
        <strain evidence="2 3">CCRI-22766</strain>
    </source>
</reference>
<evidence type="ECO:0000313" key="2">
    <source>
        <dbReference type="EMBL" id="RDY24690.1"/>
    </source>
</evidence>
<dbReference type="CDD" id="cd08563">
    <property type="entry name" value="GDPD_TtGDE_like"/>
    <property type="match status" value="1"/>
</dbReference>
<dbReference type="EMBL" id="NOJZ02000001">
    <property type="protein sequence ID" value="RDY24690.1"/>
    <property type="molecule type" value="Genomic_DNA"/>
</dbReference>
<dbReference type="GO" id="GO:0006629">
    <property type="term" value="P:lipid metabolic process"/>
    <property type="evidence" value="ECO:0007669"/>
    <property type="project" value="InterPro"/>
</dbReference>
<name>A0A371IW32_9FIRM</name>
<proteinExistence type="predicted"/>
<accession>A0A371IW32</accession>
<feature type="domain" description="GP-PDE" evidence="1">
    <location>
        <begin position="1"/>
        <end position="237"/>
    </location>
</feature>
<dbReference type="RefSeq" id="WP_095404951.1">
    <property type="nucleotide sequence ID" value="NZ_NOJZ02000001.1"/>
</dbReference>
<dbReference type="PANTHER" id="PTHR46211:SF1">
    <property type="entry name" value="GLYCEROPHOSPHODIESTER PHOSPHODIESTERASE, CYTOPLASMIC"/>
    <property type="match status" value="1"/>
</dbReference>
<dbReference type="OrthoDB" id="384721at2"/>
<evidence type="ECO:0000313" key="3">
    <source>
        <dbReference type="Proteomes" id="UP000243494"/>
    </source>
</evidence>
<dbReference type="Pfam" id="PF03009">
    <property type="entry name" value="GDPD"/>
    <property type="match status" value="1"/>
</dbReference>
<dbReference type="GO" id="GO:0008081">
    <property type="term" value="F:phosphoric diester hydrolase activity"/>
    <property type="evidence" value="ECO:0007669"/>
    <property type="project" value="InterPro"/>
</dbReference>
<dbReference type="PANTHER" id="PTHR46211">
    <property type="entry name" value="GLYCEROPHOSPHORYL DIESTER PHOSPHODIESTERASE"/>
    <property type="match status" value="1"/>
</dbReference>
<dbReference type="InterPro" id="IPR030395">
    <property type="entry name" value="GP_PDE_dom"/>
</dbReference>
<dbReference type="Proteomes" id="UP000243494">
    <property type="component" value="Unassembled WGS sequence"/>
</dbReference>
<dbReference type="InterPro" id="IPR017946">
    <property type="entry name" value="PLC-like_Pdiesterase_TIM-brl"/>
</dbReference>
<evidence type="ECO:0000259" key="1">
    <source>
        <dbReference type="PROSITE" id="PS51704"/>
    </source>
</evidence>
<comment type="caution">
    <text evidence="2">The sequence shown here is derived from an EMBL/GenBank/DDBJ whole genome shotgun (WGS) entry which is preliminary data.</text>
</comment>
<dbReference type="PROSITE" id="PS51704">
    <property type="entry name" value="GP_PDE"/>
    <property type="match status" value="1"/>
</dbReference>
<dbReference type="Gene3D" id="3.20.20.190">
    <property type="entry name" value="Phosphatidylinositol (PI) phosphodiesterase"/>
    <property type="match status" value="1"/>
</dbReference>
<keyword evidence="3" id="KW-1185">Reference proteome</keyword>
<protein>
    <submittedName>
        <fullName evidence="2">Glycerophosphodiester phosphodiesterase</fullName>
    </submittedName>
</protein>
<dbReference type="SUPFAM" id="SSF51695">
    <property type="entry name" value="PLC-like phosphodiesterases"/>
    <property type="match status" value="1"/>
</dbReference>